<evidence type="ECO:0000313" key="1">
    <source>
        <dbReference type="EMBL" id="MEQ2227565.1"/>
    </source>
</evidence>
<accession>A0ABV0T3W4</accession>
<keyword evidence="2" id="KW-1185">Reference proteome</keyword>
<sequence>MTPVCVVVRSEQLKARDQKAAVQGVVTQPGFSKAEGGRSMEVQVFTGKEKQFVHLVGQGTHICQVE</sequence>
<dbReference type="Proteomes" id="UP001482620">
    <property type="component" value="Unassembled WGS sequence"/>
</dbReference>
<comment type="caution">
    <text evidence="1">The sequence shown here is derived from an EMBL/GenBank/DDBJ whole genome shotgun (WGS) entry which is preliminary data.</text>
</comment>
<organism evidence="1 2">
    <name type="scientific">Ilyodon furcidens</name>
    <name type="common">goldbreast splitfin</name>
    <dbReference type="NCBI Taxonomy" id="33524"/>
    <lineage>
        <taxon>Eukaryota</taxon>
        <taxon>Metazoa</taxon>
        <taxon>Chordata</taxon>
        <taxon>Craniata</taxon>
        <taxon>Vertebrata</taxon>
        <taxon>Euteleostomi</taxon>
        <taxon>Actinopterygii</taxon>
        <taxon>Neopterygii</taxon>
        <taxon>Teleostei</taxon>
        <taxon>Neoteleostei</taxon>
        <taxon>Acanthomorphata</taxon>
        <taxon>Ovalentaria</taxon>
        <taxon>Atherinomorphae</taxon>
        <taxon>Cyprinodontiformes</taxon>
        <taxon>Goodeidae</taxon>
        <taxon>Ilyodon</taxon>
    </lineage>
</organism>
<reference evidence="1 2" key="1">
    <citation type="submission" date="2021-06" db="EMBL/GenBank/DDBJ databases">
        <authorList>
            <person name="Palmer J.M."/>
        </authorList>
    </citation>
    <scope>NUCLEOTIDE SEQUENCE [LARGE SCALE GENOMIC DNA]</scope>
    <source>
        <strain evidence="2">if_2019</strain>
        <tissue evidence="1">Muscle</tissue>
    </source>
</reference>
<protein>
    <submittedName>
        <fullName evidence="1">Uncharacterized protein</fullName>
    </submittedName>
</protein>
<name>A0ABV0T3W4_9TELE</name>
<dbReference type="EMBL" id="JAHRIQ010022101">
    <property type="protein sequence ID" value="MEQ2227565.1"/>
    <property type="molecule type" value="Genomic_DNA"/>
</dbReference>
<evidence type="ECO:0000313" key="2">
    <source>
        <dbReference type="Proteomes" id="UP001482620"/>
    </source>
</evidence>
<gene>
    <name evidence="1" type="ORF">ILYODFUR_038918</name>
</gene>
<proteinExistence type="predicted"/>